<dbReference type="Proteomes" id="UP001177023">
    <property type="component" value="Unassembled WGS sequence"/>
</dbReference>
<keyword evidence="7" id="KW-0963">Cytoplasm</keyword>
<dbReference type="PANTHER" id="PTHR31196:SF2">
    <property type="entry name" value="RNA POLYMERASE II NUCLEAR LOCALIZATION PROTEIN SLC7A6OS-RELATED"/>
    <property type="match status" value="1"/>
</dbReference>
<feature type="compositionally biased region" description="Acidic residues" evidence="10">
    <location>
        <begin position="171"/>
        <end position="184"/>
    </location>
</feature>
<dbReference type="GO" id="GO:0032502">
    <property type="term" value="P:developmental process"/>
    <property type="evidence" value="ECO:0007669"/>
    <property type="project" value="TreeGrafter"/>
</dbReference>
<evidence type="ECO:0000256" key="3">
    <source>
        <dbReference type="ARBA" id="ARBA00004496"/>
    </source>
</evidence>
<evidence type="ECO:0000313" key="12">
    <source>
        <dbReference type="EMBL" id="CAJ0577717.1"/>
    </source>
</evidence>
<keyword evidence="8" id="KW-0653">Protein transport</keyword>
<evidence type="ECO:0000256" key="4">
    <source>
        <dbReference type="ARBA" id="ARBA00010218"/>
    </source>
</evidence>
<evidence type="ECO:0000256" key="9">
    <source>
        <dbReference type="ARBA" id="ARBA00023242"/>
    </source>
</evidence>
<comment type="subcellular location">
    <subcellularLocation>
        <location evidence="3">Cytoplasm</location>
    </subcellularLocation>
    <subcellularLocation>
        <location evidence="2">Nucleus</location>
    </subcellularLocation>
</comment>
<evidence type="ECO:0000256" key="8">
    <source>
        <dbReference type="ARBA" id="ARBA00022927"/>
    </source>
</evidence>
<dbReference type="Pfam" id="PF08574">
    <property type="entry name" value="Iwr1"/>
    <property type="match status" value="1"/>
</dbReference>
<name>A0AA36CYG5_9BILA</name>
<dbReference type="GO" id="GO:0005634">
    <property type="term" value="C:nucleus"/>
    <property type="evidence" value="ECO:0007669"/>
    <property type="project" value="UniProtKB-SubCell"/>
</dbReference>
<keyword evidence="9" id="KW-0539">Nucleus</keyword>
<keyword evidence="6" id="KW-0813">Transport</keyword>
<dbReference type="InterPro" id="IPR013883">
    <property type="entry name" value="TF_Iwr1_dom"/>
</dbReference>
<gene>
    <name evidence="12" type="ORF">MSPICULIGERA_LOCUS15985</name>
</gene>
<protein>
    <recommendedName>
        <fullName evidence="5">Probable RNA polymerase II nuclear localization protein SLC7A6OS</fullName>
    </recommendedName>
</protein>
<evidence type="ECO:0000256" key="5">
    <source>
        <dbReference type="ARBA" id="ARBA00017036"/>
    </source>
</evidence>
<feature type="compositionally biased region" description="Acidic residues" evidence="10">
    <location>
        <begin position="229"/>
        <end position="249"/>
    </location>
</feature>
<dbReference type="GO" id="GO:0015031">
    <property type="term" value="P:protein transport"/>
    <property type="evidence" value="ECO:0007669"/>
    <property type="project" value="UniProtKB-KW"/>
</dbReference>
<dbReference type="InterPro" id="IPR040218">
    <property type="entry name" value="SLC7A6OS"/>
</dbReference>
<keyword evidence="13" id="KW-1185">Reference proteome</keyword>
<dbReference type="GO" id="GO:0005737">
    <property type="term" value="C:cytoplasm"/>
    <property type="evidence" value="ECO:0007669"/>
    <property type="project" value="UniProtKB-SubCell"/>
</dbReference>
<reference evidence="12" key="1">
    <citation type="submission" date="2023-06" db="EMBL/GenBank/DDBJ databases">
        <authorList>
            <person name="Delattre M."/>
        </authorList>
    </citation>
    <scope>NUCLEOTIDE SEQUENCE</scope>
    <source>
        <strain evidence="12">AF72</strain>
    </source>
</reference>
<comment type="function">
    <text evidence="1">Directs RNA polymerase II nuclear import.</text>
</comment>
<proteinExistence type="inferred from homology"/>
<evidence type="ECO:0000256" key="2">
    <source>
        <dbReference type="ARBA" id="ARBA00004123"/>
    </source>
</evidence>
<organism evidence="12 13">
    <name type="scientific">Mesorhabditis spiculigera</name>
    <dbReference type="NCBI Taxonomy" id="96644"/>
    <lineage>
        <taxon>Eukaryota</taxon>
        <taxon>Metazoa</taxon>
        <taxon>Ecdysozoa</taxon>
        <taxon>Nematoda</taxon>
        <taxon>Chromadorea</taxon>
        <taxon>Rhabditida</taxon>
        <taxon>Rhabditina</taxon>
        <taxon>Rhabditomorpha</taxon>
        <taxon>Rhabditoidea</taxon>
        <taxon>Rhabditidae</taxon>
        <taxon>Mesorhabditinae</taxon>
        <taxon>Mesorhabditis</taxon>
    </lineage>
</organism>
<evidence type="ECO:0000256" key="1">
    <source>
        <dbReference type="ARBA" id="ARBA00003202"/>
    </source>
</evidence>
<accession>A0AA36CYG5</accession>
<evidence type="ECO:0000256" key="6">
    <source>
        <dbReference type="ARBA" id="ARBA00022448"/>
    </source>
</evidence>
<evidence type="ECO:0000256" key="7">
    <source>
        <dbReference type="ARBA" id="ARBA00022490"/>
    </source>
</evidence>
<dbReference type="PANTHER" id="PTHR31196">
    <property type="entry name" value="RNA POLYMERASE II NUCLEAR LOCALIZATION PROTEIN SLC7A6OS-RELATED"/>
    <property type="match status" value="1"/>
</dbReference>
<evidence type="ECO:0000256" key="10">
    <source>
        <dbReference type="SAM" id="MobiDB-lite"/>
    </source>
</evidence>
<feature type="compositionally biased region" description="Acidic residues" evidence="10">
    <location>
        <begin position="193"/>
        <end position="218"/>
    </location>
</feature>
<dbReference type="AlphaFoldDB" id="A0AA36CYG5"/>
<dbReference type="EMBL" id="CATQJA010002651">
    <property type="protein sequence ID" value="CAJ0577717.1"/>
    <property type="molecule type" value="Genomic_DNA"/>
</dbReference>
<sequence length="249" mass="27637">MMATTAAPFIRVSRKRTADPKSALMVCIKRGRLDGTNDVGDPLLFSLCATQDSPHLPVDIKIIDYKGAPVAQPNFSDLLVQQVDETEQPLAQFGDAVGEIGDFRVDRPKASADVITCNGRPMMKLIPNESDIVYDFYEIKKGEIRAAIDEADFEMRFMSQEEFNLWMDSGSDSEECADDDEDSNDENHWGNDYPEEESGSGEDDDTYSEGDSRDEDDVIGMRNLRLDESDPDFGEYGSEGDEDEAEAAG</sequence>
<feature type="non-terminal residue" evidence="12">
    <location>
        <position position="1"/>
    </location>
</feature>
<evidence type="ECO:0000313" key="13">
    <source>
        <dbReference type="Proteomes" id="UP001177023"/>
    </source>
</evidence>
<comment type="similarity">
    <text evidence="4">Belongs to the IWR1/SLC7A6OS family.</text>
</comment>
<feature type="domain" description="Transcription factor Iwr1" evidence="11">
    <location>
        <begin position="131"/>
        <end position="197"/>
    </location>
</feature>
<comment type="caution">
    <text evidence="12">The sequence shown here is derived from an EMBL/GenBank/DDBJ whole genome shotgun (WGS) entry which is preliminary data.</text>
</comment>
<feature type="region of interest" description="Disordered" evidence="10">
    <location>
        <begin position="169"/>
        <end position="249"/>
    </location>
</feature>
<evidence type="ECO:0000259" key="11">
    <source>
        <dbReference type="Pfam" id="PF08574"/>
    </source>
</evidence>